<protein>
    <recommendedName>
        <fullName evidence="4">CCHC-type domain-containing protein</fullName>
    </recommendedName>
</protein>
<feature type="region of interest" description="Disordered" evidence="1">
    <location>
        <begin position="224"/>
        <end position="244"/>
    </location>
</feature>
<feature type="compositionally biased region" description="Low complexity" evidence="1">
    <location>
        <begin position="119"/>
        <end position="133"/>
    </location>
</feature>
<accession>A0A0C3JI11</accession>
<dbReference type="STRING" id="870435.A0A0C3JI11"/>
<proteinExistence type="predicted"/>
<feature type="region of interest" description="Disordered" evidence="1">
    <location>
        <begin position="117"/>
        <end position="153"/>
    </location>
</feature>
<reference evidence="2 3" key="1">
    <citation type="submission" date="2014-04" db="EMBL/GenBank/DDBJ databases">
        <authorList>
            <consortium name="DOE Joint Genome Institute"/>
            <person name="Kuo A."/>
            <person name="Kohler A."/>
            <person name="Costa M.D."/>
            <person name="Nagy L.G."/>
            <person name="Floudas D."/>
            <person name="Copeland A."/>
            <person name="Barry K.W."/>
            <person name="Cichocki N."/>
            <person name="Veneault-Fourrey C."/>
            <person name="LaButti K."/>
            <person name="Lindquist E.A."/>
            <person name="Lipzen A."/>
            <person name="Lundell T."/>
            <person name="Morin E."/>
            <person name="Murat C."/>
            <person name="Sun H."/>
            <person name="Tunlid A."/>
            <person name="Henrissat B."/>
            <person name="Grigoriev I.V."/>
            <person name="Hibbett D.S."/>
            <person name="Martin F."/>
            <person name="Nordberg H.P."/>
            <person name="Cantor M.N."/>
            <person name="Hua S.X."/>
        </authorList>
    </citation>
    <scope>NUCLEOTIDE SEQUENCE [LARGE SCALE GENOMIC DNA]</scope>
    <source>
        <strain evidence="2 3">Marx 270</strain>
    </source>
</reference>
<dbReference type="InParanoid" id="A0A0C3JI11"/>
<dbReference type="HOGENOM" id="CLU_033743_4_0_1"/>
<dbReference type="EMBL" id="KN831956">
    <property type="protein sequence ID" value="KIO08718.1"/>
    <property type="molecule type" value="Genomic_DNA"/>
</dbReference>
<evidence type="ECO:0000313" key="2">
    <source>
        <dbReference type="EMBL" id="KIO08718.1"/>
    </source>
</evidence>
<evidence type="ECO:0000313" key="3">
    <source>
        <dbReference type="Proteomes" id="UP000054217"/>
    </source>
</evidence>
<feature type="compositionally biased region" description="Basic and acidic residues" evidence="1">
    <location>
        <begin position="137"/>
        <end position="153"/>
    </location>
</feature>
<dbReference type="Proteomes" id="UP000054217">
    <property type="component" value="Unassembled WGS sequence"/>
</dbReference>
<keyword evidence="3" id="KW-1185">Reference proteome</keyword>
<evidence type="ECO:0000256" key="1">
    <source>
        <dbReference type="SAM" id="MobiDB-lite"/>
    </source>
</evidence>
<gene>
    <name evidence="2" type="ORF">M404DRAFT_22568</name>
</gene>
<dbReference type="OrthoDB" id="2691415at2759"/>
<evidence type="ECO:0008006" key="4">
    <source>
        <dbReference type="Google" id="ProtNLM"/>
    </source>
</evidence>
<reference evidence="3" key="2">
    <citation type="submission" date="2015-01" db="EMBL/GenBank/DDBJ databases">
        <title>Evolutionary Origins and Diversification of the Mycorrhizal Mutualists.</title>
        <authorList>
            <consortium name="DOE Joint Genome Institute"/>
            <consortium name="Mycorrhizal Genomics Consortium"/>
            <person name="Kohler A."/>
            <person name="Kuo A."/>
            <person name="Nagy L.G."/>
            <person name="Floudas D."/>
            <person name="Copeland A."/>
            <person name="Barry K.W."/>
            <person name="Cichocki N."/>
            <person name="Veneault-Fourrey C."/>
            <person name="LaButti K."/>
            <person name="Lindquist E.A."/>
            <person name="Lipzen A."/>
            <person name="Lundell T."/>
            <person name="Morin E."/>
            <person name="Murat C."/>
            <person name="Riley R."/>
            <person name="Ohm R."/>
            <person name="Sun H."/>
            <person name="Tunlid A."/>
            <person name="Henrissat B."/>
            <person name="Grigoriev I.V."/>
            <person name="Hibbett D.S."/>
            <person name="Martin F."/>
        </authorList>
    </citation>
    <scope>NUCLEOTIDE SEQUENCE [LARGE SCALE GENOMIC DNA]</scope>
    <source>
        <strain evidence="3">Marx 270</strain>
    </source>
</reference>
<sequence>MALAWFKPDLLNPKDYDCLLWMGNYCKFLHELATNFCLHDTIANAVQQLVDLTMKDSCWITKYVMESNFWASQVKDYGVSALHHCFYSRLPDCIKDEIAHVNKPSTLAQLHELAQTIDSSKSNNSKSSSSSSSTPKSDAKDKGKQKDLPKSDIAHLLGKDGKVTSAEQWCRMKNNLCLFCGKASHSAKDYPNSTSRTAKAHATMAEALPALPTEKAEPKKLVCSSRVPTQPGGGVDPNCAQPDI</sequence>
<organism evidence="2 3">
    <name type="scientific">Pisolithus tinctorius Marx 270</name>
    <dbReference type="NCBI Taxonomy" id="870435"/>
    <lineage>
        <taxon>Eukaryota</taxon>
        <taxon>Fungi</taxon>
        <taxon>Dikarya</taxon>
        <taxon>Basidiomycota</taxon>
        <taxon>Agaricomycotina</taxon>
        <taxon>Agaricomycetes</taxon>
        <taxon>Agaricomycetidae</taxon>
        <taxon>Boletales</taxon>
        <taxon>Sclerodermatineae</taxon>
        <taxon>Pisolithaceae</taxon>
        <taxon>Pisolithus</taxon>
    </lineage>
</organism>
<dbReference type="AlphaFoldDB" id="A0A0C3JI11"/>
<name>A0A0C3JI11_PISTI</name>